<dbReference type="Proteomes" id="UP001174936">
    <property type="component" value="Unassembled WGS sequence"/>
</dbReference>
<gene>
    <name evidence="9" type="ORF">B0T16DRAFT_450576</name>
</gene>
<dbReference type="GO" id="GO:0000978">
    <property type="term" value="F:RNA polymerase II cis-regulatory region sequence-specific DNA binding"/>
    <property type="evidence" value="ECO:0007669"/>
    <property type="project" value="TreeGrafter"/>
</dbReference>
<dbReference type="PANTHER" id="PTHR31944:SF131">
    <property type="entry name" value="HEME-RESPONSIVE ZINC FINGER TRANSCRIPTION FACTOR HAP1"/>
    <property type="match status" value="1"/>
</dbReference>
<reference evidence="9" key="1">
    <citation type="submission" date="2023-06" db="EMBL/GenBank/DDBJ databases">
        <title>Genome-scale phylogeny and comparative genomics of the fungal order Sordariales.</title>
        <authorList>
            <consortium name="Lawrence Berkeley National Laboratory"/>
            <person name="Hensen N."/>
            <person name="Bonometti L."/>
            <person name="Westerberg I."/>
            <person name="Brannstrom I.O."/>
            <person name="Guillou S."/>
            <person name="Cros-Aarteil S."/>
            <person name="Calhoun S."/>
            <person name="Haridas S."/>
            <person name="Kuo A."/>
            <person name="Mondo S."/>
            <person name="Pangilinan J."/>
            <person name="Riley R."/>
            <person name="Labutti K."/>
            <person name="Andreopoulos B."/>
            <person name="Lipzen A."/>
            <person name="Chen C."/>
            <person name="Yanf M."/>
            <person name="Daum C."/>
            <person name="Ng V."/>
            <person name="Clum A."/>
            <person name="Steindorff A."/>
            <person name="Ohm R."/>
            <person name="Martin F."/>
            <person name="Silar P."/>
            <person name="Natvig D."/>
            <person name="Lalanne C."/>
            <person name="Gautier V."/>
            <person name="Ament-Velasquez S.L."/>
            <person name="Kruys A."/>
            <person name="Hutchinson M.I."/>
            <person name="Powell A.J."/>
            <person name="Barry K."/>
            <person name="Miller A.N."/>
            <person name="Grigoriev I.V."/>
            <person name="Debuchy R."/>
            <person name="Gladieux P."/>
            <person name="Thoren M.H."/>
            <person name="Johannesson H."/>
        </authorList>
    </citation>
    <scope>NUCLEOTIDE SEQUENCE</scope>
    <source>
        <strain evidence="9">SMH2532-1</strain>
    </source>
</reference>
<keyword evidence="6" id="KW-0539">Nucleus</keyword>
<dbReference type="PANTHER" id="PTHR31944">
    <property type="entry name" value="HEME-RESPONSIVE ZINC FINGER TRANSCRIPTION FACTOR HAP1"/>
    <property type="match status" value="1"/>
</dbReference>
<dbReference type="PROSITE" id="PS00463">
    <property type="entry name" value="ZN2_CY6_FUNGAL_1"/>
    <property type="match status" value="1"/>
</dbReference>
<dbReference type="InterPro" id="IPR001138">
    <property type="entry name" value="Zn2Cys6_DnaBD"/>
</dbReference>
<feature type="region of interest" description="Disordered" evidence="7">
    <location>
        <begin position="552"/>
        <end position="574"/>
    </location>
</feature>
<evidence type="ECO:0000256" key="3">
    <source>
        <dbReference type="ARBA" id="ARBA00023015"/>
    </source>
</evidence>
<dbReference type="InterPro" id="IPR007219">
    <property type="entry name" value="XnlR_reg_dom"/>
</dbReference>
<dbReference type="SMART" id="SM00906">
    <property type="entry name" value="Fungal_trans"/>
    <property type="match status" value="1"/>
</dbReference>
<dbReference type="InterPro" id="IPR051430">
    <property type="entry name" value="Fungal_TF_Env_Response"/>
</dbReference>
<accession>A0AA40CZD2</accession>
<evidence type="ECO:0000256" key="4">
    <source>
        <dbReference type="ARBA" id="ARBA00023125"/>
    </source>
</evidence>
<dbReference type="GO" id="GO:0006351">
    <property type="term" value="P:DNA-templated transcription"/>
    <property type="evidence" value="ECO:0007669"/>
    <property type="project" value="InterPro"/>
</dbReference>
<keyword evidence="5" id="KW-0804">Transcription</keyword>
<dbReference type="Pfam" id="PF00172">
    <property type="entry name" value="Zn_clus"/>
    <property type="match status" value="1"/>
</dbReference>
<evidence type="ECO:0000259" key="8">
    <source>
        <dbReference type="PROSITE" id="PS50048"/>
    </source>
</evidence>
<evidence type="ECO:0000256" key="2">
    <source>
        <dbReference type="ARBA" id="ARBA00022833"/>
    </source>
</evidence>
<evidence type="ECO:0000256" key="5">
    <source>
        <dbReference type="ARBA" id="ARBA00023163"/>
    </source>
</evidence>
<feature type="compositionally biased region" description="Basic and acidic residues" evidence="7">
    <location>
        <begin position="57"/>
        <end position="73"/>
    </location>
</feature>
<feature type="compositionally biased region" description="Polar residues" evidence="7">
    <location>
        <begin position="558"/>
        <end position="574"/>
    </location>
</feature>
<evidence type="ECO:0000313" key="9">
    <source>
        <dbReference type="EMBL" id="KAK0654818.1"/>
    </source>
</evidence>
<dbReference type="SMART" id="SM00066">
    <property type="entry name" value="GAL4"/>
    <property type="match status" value="1"/>
</dbReference>
<feature type="compositionally biased region" description="Low complexity" evidence="7">
    <location>
        <begin position="92"/>
        <end position="105"/>
    </location>
</feature>
<evidence type="ECO:0000256" key="6">
    <source>
        <dbReference type="ARBA" id="ARBA00023242"/>
    </source>
</evidence>
<dbReference type="CDD" id="cd12148">
    <property type="entry name" value="fungal_TF_MHR"/>
    <property type="match status" value="1"/>
</dbReference>
<keyword evidence="4" id="KW-0238">DNA-binding</keyword>
<dbReference type="GO" id="GO:0001228">
    <property type="term" value="F:DNA-binding transcription activator activity, RNA polymerase II-specific"/>
    <property type="evidence" value="ECO:0007669"/>
    <property type="project" value="TreeGrafter"/>
</dbReference>
<dbReference type="GO" id="GO:0005634">
    <property type="term" value="C:nucleus"/>
    <property type="evidence" value="ECO:0007669"/>
    <property type="project" value="TreeGrafter"/>
</dbReference>
<name>A0AA40CZD2_9PEZI</name>
<keyword evidence="1" id="KW-0479">Metal-binding</keyword>
<evidence type="ECO:0000313" key="10">
    <source>
        <dbReference type="Proteomes" id="UP001174936"/>
    </source>
</evidence>
<protein>
    <recommendedName>
        <fullName evidence="8">Zn(2)-C6 fungal-type domain-containing protein</fullName>
    </recommendedName>
</protein>
<dbReference type="Gene3D" id="4.10.240.10">
    <property type="entry name" value="Zn(2)-C6 fungal-type DNA-binding domain"/>
    <property type="match status" value="1"/>
</dbReference>
<evidence type="ECO:0000256" key="7">
    <source>
        <dbReference type="SAM" id="MobiDB-lite"/>
    </source>
</evidence>
<organism evidence="9 10">
    <name type="scientific">Cercophora newfieldiana</name>
    <dbReference type="NCBI Taxonomy" id="92897"/>
    <lineage>
        <taxon>Eukaryota</taxon>
        <taxon>Fungi</taxon>
        <taxon>Dikarya</taxon>
        <taxon>Ascomycota</taxon>
        <taxon>Pezizomycotina</taxon>
        <taxon>Sordariomycetes</taxon>
        <taxon>Sordariomycetidae</taxon>
        <taxon>Sordariales</taxon>
        <taxon>Lasiosphaeriaceae</taxon>
        <taxon>Cercophora</taxon>
    </lineage>
</organism>
<dbReference type="AlphaFoldDB" id="A0AA40CZD2"/>
<dbReference type="CDD" id="cd00067">
    <property type="entry name" value="GAL4"/>
    <property type="match status" value="1"/>
</dbReference>
<dbReference type="GO" id="GO:0008270">
    <property type="term" value="F:zinc ion binding"/>
    <property type="evidence" value="ECO:0007669"/>
    <property type="project" value="InterPro"/>
</dbReference>
<dbReference type="Pfam" id="PF04082">
    <property type="entry name" value="Fungal_trans"/>
    <property type="match status" value="1"/>
</dbReference>
<dbReference type="EMBL" id="JAULSV010000001">
    <property type="protein sequence ID" value="KAK0654818.1"/>
    <property type="molecule type" value="Genomic_DNA"/>
</dbReference>
<feature type="domain" description="Zn(2)-C6 fungal-type" evidence="8">
    <location>
        <begin position="13"/>
        <end position="43"/>
    </location>
</feature>
<evidence type="ECO:0000256" key="1">
    <source>
        <dbReference type="ARBA" id="ARBA00022723"/>
    </source>
</evidence>
<dbReference type="PROSITE" id="PS50048">
    <property type="entry name" value="ZN2_CY6_FUNGAL_2"/>
    <property type="match status" value="1"/>
</dbReference>
<keyword evidence="2" id="KW-0862">Zinc</keyword>
<keyword evidence="3" id="KW-0805">Transcription regulation</keyword>
<dbReference type="SUPFAM" id="SSF57701">
    <property type="entry name" value="Zn2/Cys6 DNA-binding domain"/>
    <property type="match status" value="1"/>
</dbReference>
<feature type="region of interest" description="Disordered" evidence="7">
    <location>
        <begin position="42"/>
        <end position="105"/>
    </location>
</feature>
<sequence length="761" mass="83183">MDPIRRRRRPALSCSLCRQRKIRCDRETPCGNCVKSDKAVCDYGSNNPPPSLPIVTQREHEQNSAQADRETRRPTPTPTTSSSRSGIDTPLSTQSGASPAYSSSSTIFGPAPATSANAATSAKATLAGLSDAFYVHYEQEQETASETPSQHIPRCVTHKTRLFGQSHWVSPSIILFRDLLETLEGGNIASAFANIQRCKSLSKLIKARRAPPWPTMPTRDLPSKDLADVLVDHYLQTMETIYRTLHIPTFKKAYDALWLPGAEPELPFVVQVKLVCAIGATAYDDHFSLRTTAIRWIHEAMTWNSCPKDYKPRLTVLGLQNHILLLVAQSIVGVGRDMVYAETGALVRTAMHMGLHRDPSRLQPPIPLRAAEMRRRLWNTIIELVLHSALDSGGPVLLSVDDFDTAPPANYNDIDLDLECPPPGPPPPLTTPTQSAVPVAFRQSFPQRLAIAKFLNGLPPSTPNGPYAAALALDGALQTAYRALSSTLRSHLPCLSILYIDVLFRRYFLALHVPFLEASLAPASVHSSKFLYSRNTALDSALRVWSITSVPPSSSTTHAQTHPRNEKQNQQNENSLLTTRILNNTSSRFLRAGTIQAIFVVAAELRSQILASRDSLVPISSMYPSFVIRQDLWDVIRQAENWSLDCIKAGETNVKGFLFVCLIRTWLEGMLLVPRGSDGDGETVRRLVVAAEEAARTCLGILEGMVGDAASGGGGGDGGVMEGGDGDVGGFVGGMEGLDFENVTMSDFLFGFEESETVSWA</sequence>
<keyword evidence="10" id="KW-1185">Reference proteome</keyword>
<dbReference type="InterPro" id="IPR036864">
    <property type="entry name" value="Zn2-C6_fun-type_DNA-bd_sf"/>
</dbReference>
<comment type="caution">
    <text evidence="9">The sequence shown here is derived from an EMBL/GenBank/DDBJ whole genome shotgun (WGS) entry which is preliminary data.</text>
</comment>
<proteinExistence type="predicted"/>